<feature type="domain" description="C2H2-type" evidence="14">
    <location>
        <begin position="368"/>
        <end position="396"/>
    </location>
</feature>
<evidence type="ECO:0000256" key="2">
    <source>
        <dbReference type="ARBA" id="ARBA00006991"/>
    </source>
</evidence>
<dbReference type="AlphaFoldDB" id="A0AAV7RKR8"/>
<feature type="domain" description="C2H2-type" evidence="14">
    <location>
        <begin position="340"/>
        <end position="367"/>
    </location>
</feature>
<feature type="compositionally biased region" description="Low complexity" evidence="13">
    <location>
        <begin position="145"/>
        <end position="161"/>
    </location>
</feature>
<keyword evidence="5 12" id="KW-0863">Zinc-finger</keyword>
<keyword evidence="11" id="KW-0539">Nucleus</keyword>
<feature type="domain" description="C2H2-type" evidence="14">
    <location>
        <begin position="305"/>
        <end position="332"/>
    </location>
</feature>
<dbReference type="FunFam" id="3.30.160.60:FF:000231">
    <property type="entry name" value="PLAG1 like zinc finger 2"/>
    <property type="match status" value="1"/>
</dbReference>
<dbReference type="PANTHER" id="PTHR24399">
    <property type="entry name" value="ZINC FINGER AND BTB DOMAIN-CONTAINING"/>
    <property type="match status" value="1"/>
</dbReference>
<accession>A0AAV7RKR8</accession>
<feature type="domain" description="C2H2-type" evidence="14">
    <location>
        <begin position="276"/>
        <end position="303"/>
    </location>
</feature>
<evidence type="ECO:0000313" key="16">
    <source>
        <dbReference type="Proteomes" id="UP001066276"/>
    </source>
</evidence>
<evidence type="ECO:0000313" key="15">
    <source>
        <dbReference type="EMBL" id="KAJ1153046.1"/>
    </source>
</evidence>
<dbReference type="SMART" id="SM00355">
    <property type="entry name" value="ZnF_C2H2"/>
    <property type="match status" value="7"/>
</dbReference>
<dbReference type="GO" id="GO:0002682">
    <property type="term" value="P:regulation of immune system process"/>
    <property type="evidence" value="ECO:0007669"/>
    <property type="project" value="TreeGrafter"/>
</dbReference>
<evidence type="ECO:0000256" key="13">
    <source>
        <dbReference type="SAM" id="MobiDB-lite"/>
    </source>
</evidence>
<evidence type="ECO:0000259" key="14">
    <source>
        <dbReference type="PROSITE" id="PS50157"/>
    </source>
</evidence>
<evidence type="ECO:0000256" key="3">
    <source>
        <dbReference type="ARBA" id="ARBA00022723"/>
    </source>
</evidence>
<protein>
    <recommendedName>
        <fullName evidence="14">C2H2-type domain-containing protein</fullName>
    </recommendedName>
</protein>
<feature type="domain" description="C2H2-type" evidence="14">
    <location>
        <begin position="217"/>
        <end position="246"/>
    </location>
</feature>
<dbReference type="Gene3D" id="3.30.160.60">
    <property type="entry name" value="Classic Zinc Finger"/>
    <property type="match status" value="5"/>
</dbReference>
<dbReference type="FunFam" id="3.30.160.60:FF:000425">
    <property type="entry name" value="PLAG1 like zinc finger 1"/>
    <property type="match status" value="1"/>
</dbReference>
<evidence type="ECO:0000256" key="9">
    <source>
        <dbReference type="ARBA" id="ARBA00023159"/>
    </source>
</evidence>
<dbReference type="InterPro" id="IPR036236">
    <property type="entry name" value="Znf_C2H2_sf"/>
</dbReference>
<comment type="subcellular location">
    <subcellularLocation>
        <location evidence="1">Nucleus</location>
    </subcellularLocation>
</comment>
<organism evidence="15 16">
    <name type="scientific">Pleurodeles waltl</name>
    <name type="common">Iberian ribbed newt</name>
    <dbReference type="NCBI Taxonomy" id="8319"/>
    <lineage>
        <taxon>Eukaryota</taxon>
        <taxon>Metazoa</taxon>
        <taxon>Chordata</taxon>
        <taxon>Craniata</taxon>
        <taxon>Vertebrata</taxon>
        <taxon>Euteleostomi</taxon>
        <taxon>Amphibia</taxon>
        <taxon>Batrachia</taxon>
        <taxon>Caudata</taxon>
        <taxon>Salamandroidea</taxon>
        <taxon>Salamandridae</taxon>
        <taxon>Pleurodelinae</taxon>
        <taxon>Pleurodeles</taxon>
    </lineage>
</organism>
<sequence>MSFFGSHPLGGKADTAFEKLKGSIEEVFFTTEKPVDPHTELKAWYAADYLNFMEISTVVIKEETDVCVLPPPFTTTPTDEWECPSRSILFSSTASLESHQCVNEGKISFMSPKLLGPMKAKVKNKVKLKEAELVTLVAHHQGGVSSSSSIKLSPSSSASEPTPSPKVAERGSAKSSMPRKRFSTHLEAYPCNFCGKIFSSFEKLTVHSYFHTGERPCRCPQQGCAKAFICKYKLMRHMDTHSPQQSHSCSYCDKTFHRKDHLKNHLQTHDPNKMSLSCEECGKKYNTKLGYKRHLALHAATSGDLTCRVCTKDFENTVILLEHLKTHAGKPSGGIKEKKHKCDHCDRHFYTRKDVRRHMVVHTGCKDFFCQFCDQRFGRKDHLTRHTKKTHSQELLKGRLENRDFQVFMDPISTFRLKEDDTMLHSFHDLNPVQSDIMEYSTVEYSGAHFNGKLSVESTHSLQSAAFTSRIHPLDKHLSNHSTSSTLPINSQKLLLNQYESIATSLTSKPTKEQPVILDSKAYNVNMIEELPLPLTCSPHKTNLEVSMQASSTSTDDSGEYTMQKDEGPVSETVAMSSQEIAHILGLWQLPTGDLYFSSSANARSQMFESYISTQSVIAATEMKMQQFEPCVIIAILPD</sequence>
<dbReference type="Pfam" id="PF00096">
    <property type="entry name" value="zf-C2H2"/>
    <property type="match status" value="1"/>
</dbReference>
<dbReference type="GO" id="GO:0001817">
    <property type="term" value="P:regulation of cytokine production"/>
    <property type="evidence" value="ECO:0007669"/>
    <property type="project" value="TreeGrafter"/>
</dbReference>
<dbReference type="FunFam" id="3.30.160.60:FF:000256">
    <property type="entry name" value="PLAG1 like zinc finger 2"/>
    <property type="match status" value="1"/>
</dbReference>
<evidence type="ECO:0000256" key="4">
    <source>
        <dbReference type="ARBA" id="ARBA00022737"/>
    </source>
</evidence>
<evidence type="ECO:0000256" key="12">
    <source>
        <dbReference type="PROSITE-ProRule" id="PRU00042"/>
    </source>
</evidence>
<evidence type="ECO:0000256" key="7">
    <source>
        <dbReference type="ARBA" id="ARBA00023015"/>
    </source>
</evidence>
<comment type="caution">
    <text evidence="15">The sequence shown here is derived from an EMBL/GenBank/DDBJ whole genome shotgun (WGS) entry which is preliminary data.</text>
</comment>
<keyword evidence="10" id="KW-0804">Transcription</keyword>
<dbReference type="SUPFAM" id="SSF57667">
    <property type="entry name" value="beta-beta-alpha zinc fingers"/>
    <property type="match status" value="4"/>
</dbReference>
<dbReference type="InterPro" id="IPR013087">
    <property type="entry name" value="Znf_C2H2_type"/>
</dbReference>
<evidence type="ECO:0000256" key="8">
    <source>
        <dbReference type="ARBA" id="ARBA00023125"/>
    </source>
</evidence>
<dbReference type="GO" id="GO:0008270">
    <property type="term" value="F:zinc ion binding"/>
    <property type="evidence" value="ECO:0007669"/>
    <property type="project" value="UniProtKB-KW"/>
</dbReference>
<dbReference type="Proteomes" id="UP001066276">
    <property type="component" value="Chromosome 5"/>
</dbReference>
<keyword evidence="4" id="KW-0677">Repeat</keyword>
<dbReference type="GO" id="GO:0005654">
    <property type="term" value="C:nucleoplasm"/>
    <property type="evidence" value="ECO:0007669"/>
    <property type="project" value="TreeGrafter"/>
</dbReference>
<keyword evidence="8" id="KW-0238">DNA-binding</keyword>
<gene>
    <name evidence="15" type="ORF">NDU88_005813</name>
</gene>
<feature type="domain" description="C2H2-type" evidence="14">
    <location>
        <begin position="189"/>
        <end position="216"/>
    </location>
</feature>
<evidence type="ECO:0000256" key="11">
    <source>
        <dbReference type="ARBA" id="ARBA00023242"/>
    </source>
</evidence>
<keyword evidence="16" id="KW-1185">Reference proteome</keyword>
<evidence type="ECO:0000256" key="1">
    <source>
        <dbReference type="ARBA" id="ARBA00004123"/>
    </source>
</evidence>
<evidence type="ECO:0000256" key="5">
    <source>
        <dbReference type="ARBA" id="ARBA00022771"/>
    </source>
</evidence>
<dbReference type="PANTHER" id="PTHR24399:SF31">
    <property type="entry name" value="ZINC FINGER PROTEIN PLAGL1"/>
    <property type="match status" value="1"/>
</dbReference>
<name>A0AAV7RKR8_PLEWA</name>
<dbReference type="EMBL" id="JANPWB010000009">
    <property type="protein sequence ID" value="KAJ1153046.1"/>
    <property type="molecule type" value="Genomic_DNA"/>
</dbReference>
<keyword evidence="9" id="KW-0010">Activator</keyword>
<dbReference type="PROSITE" id="PS00028">
    <property type="entry name" value="ZINC_FINGER_C2H2_1"/>
    <property type="match status" value="7"/>
</dbReference>
<dbReference type="PROSITE" id="PS50157">
    <property type="entry name" value="ZINC_FINGER_C2H2_2"/>
    <property type="match status" value="7"/>
</dbReference>
<evidence type="ECO:0000256" key="6">
    <source>
        <dbReference type="ARBA" id="ARBA00022833"/>
    </source>
</evidence>
<comment type="similarity">
    <text evidence="2">Belongs to the krueppel C2H2-type zinc-finger protein family.</text>
</comment>
<keyword evidence="3" id="KW-0479">Metal-binding</keyword>
<reference evidence="15" key="1">
    <citation type="journal article" date="2022" name="bioRxiv">
        <title>Sequencing and chromosome-scale assembly of the giantPleurodeles waltlgenome.</title>
        <authorList>
            <person name="Brown T."/>
            <person name="Elewa A."/>
            <person name="Iarovenko S."/>
            <person name="Subramanian E."/>
            <person name="Araus A.J."/>
            <person name="Petzold A."/>
            <person name="Susuki M."/>
            <person name="Suzuki K.-i.T."/>
            <person name="Hayashi T."/>
            <person name="Toyoda A."/>
            <person name="Oliveira C."/>
            <person name="Osipova E."/>
            <person name="Leigh N.D."/>
            <person name="Simon A."/>
            <person name="Yun M.H."/>
        </authorList>
    </citation>
    <scope>NUCLEOTIDE SEQUENCE</scope>
    <source>
        <strain evidence="15">20211129_DDA</strain>
        <tissue evidence="15">Liver</tissue>
    </source>
</reference>
<feature type="domain" description="C2H2-type" evidence="14">
    <location>
        <begin position="247"/>
        <end position="274"/>
    </location>
</feature>
<feature type="region of interest" description="Disordered" evidence="13">
    <location>
        <begin position="144"/>
        <end position="179"/>
    </location>
</feature>
<keyword evidence="7" id="KW-0805">Transcription regulation</keyword>
<evidence type="ECO:0000256" key="10">
    <source>
        <dbReference type="ARBA" id="ARBA00023163"/>
    </source>
</evidence>
<dbReference type="GO" id="GO:0000978">
    <property type="term" value="F:RNA polymerase II cis-regulatory region sequence-specific DNA binding"/>
    <property type="evidence" value="ECO:0007669"/>
    <property type="project" value="TreeGrafter"/>
</dbReference>
<dbReference type="GO" id="GO:0001228">
    <property type="term" value="F:DNA-binding transcription activator activity, RNA polymerase II-specific"/>
    <property type="evidence" value="ECO:0007669"/>
    <property type="project" value="TreeGrafter"/>
</dbReference>
<proteinExistence type="inferred from homology"/>
<dbReference type="GO" id="GO:0001227">
    <property type="term" value="F:DNA-binding transcription repressor activity, RNA polymerase II-specific"/>
    <property type="evidence" value="ECO:0007669"/>
    <property type="project" value="TreeGrafter"/>
</dbReference>
<keyword evidence="6" id="KW-0862">Zinc</keyword>